<evidence type="ECO:0000259" key="6">
    <source>
        <dbReference type="PROSITE" id="PS50089"/>
    </source>
</evidence>
<dbReference type="OrthoDB" id="434779at2759"/>
<dbReference type="PANTHER" id="PTHR45931:SF16">
    <property type="entry name" value="RING_U-BOX SUPERFAMILY PROTEIN"/>
    <property type="match status" value="1"/>
</dbReference>
<dbReference type="SMART" id="SM00184">
    <property type="entry name" value="RING"/>
    <property type="match status" value="1"/>
</dbReference>
<keyword evidence="1" id="KW-0479">Metal-binding</keyword>
<keyword evidence="5" id="KW-1133">Transmembrane helix</keyword>
<keyword evidence="10" id="KW-1185">Reference proteome</keyword>
<proteinExistence type="predicted"/>
<dbReference type="Proteomes" id="UP001152797">
    <property type="component" value="Unassembled WGS sequence"/>
</dbReference>
<reference evidence="7" key="1">
    <citation type="submission" date="2022-10" db="EMBL/GenBank/DDBJ databases">
        <authorList>
            <person name="Chen Y."/>
            <person name="Dougan E. K."/>
            <person name="Chan C."/>
            <person name="Rhodes N."/>
            <person name="Thang M."/>
        </authorList>
    </citation>
    <scope>NUCLEOTIDE SEQUENCE</scope>
</reference>
<sequence>MIKDQALNKSYAFVYDAKALSIGSFATMMADGTLVNTHLRAARCVNNDFHRDNPSDCNGMVVSFPTVVLISTVLCFATLASLLWIAVHLVDNNPCRAVHDISTMLVIFSVIKVTFMCLHGMFIAMTWYSELTDTRMLGFALLGADLTQILISGWIWLKLLQMQQVCTESEELTWTNLRLQRLPELCFQELRSEACGAVACQENCIICLTDFEDSSQVSQLACGHVFHANCIKIWLSGKKCASCPYRCHGSPLDFA</sequence>
<comment type="caution">
    <text evidence="7">The sequence shown here is derived from an EMBL/GenBank/DDBJ whole genome shotgun (WGS) entry which is preliminary data.</text>
</comment>
<dbReference type="GO" id="GO:0005634">
    <property type="term" value="C:nucleus"/>
    <property type="evidence" value="ECO:0007669"/>
    <property type="project" value="TreeGrafter"/>
</dbReference>
<keyword evidence="5" id="KW-0472">Membrane</keyword>
<dbReference type="EMBL" id="CAMXCT030006704">
    <property type="protein sequence ID" value="CAL4805941.1"/>
    <property type="molecule type" value="Genomic_DNA"/>
</dbReference>
<dbReference type="PROSITE" id="PS50089">
    <property type="entry name" value="ZF_RING_2"/>
    <property type="match status" value="1"/>
</dbReference>
<organism evidence="7">
    <name type="scientific">Cladocopium goreaui</name>
    <dbReference type="NCBI Taxonomy" id="2562237"/>
    <lineage>
        <taxon>Eukaryota</taxon>
        <taxon>Sar</taxon>
        <taxon>Alveolata</taxon>
        <taxon>Dinophyceae</taxon>
        <taxon>Suessiales</taxon>
        <taxon>Symbiodiniaceae</taxon>
        <taxon>Cladocopium</taxon>
    </lineage>
</organism>
<keyword evidence="9" id="KW-0808">Transferase</keyword>
<evidence type="ECO:0000313" key="8">
    <source>
        <dbReference type="EMBL" id="CAL1172004.1"/>
    </source>
</evidence>
<dbReference type="GO" id="GO:0006511">
    <property type="term" value="P:ubiquitin-dependent protein catabolic process"/>
    <property type="evidence" value="ECO:0007669"/>
    <property type="project" value="TreeGrafter"/>
</dbReference>
<keyword evidence="2 4" id="KW-0863">Zinc-finger</keyword>
<evidence type="ECO:0000313" key="10">
    <source>
        <dbReference type="Proteomes" id="UP001152797"/>
    </source>
</evidence>
<feature type="transmembrane region" description="Helical" evidence="5">
    <location>
        <begin position="102"/>
        <end position="124"/>
    </location>
</feature>
<dbReference type="Gene3D" id="3.30.40.10">
    <property type="entry name" value="Zinc/RING finger domain, C3HC4 (zinc finger)"/>
    <property type="match status" value="1"/>
</dbReference>
<evidence type="ECO:0000256" key="2">
    <source>
        <dbReference type="ARBA" id="ARBA00022771"/>
    </source>
</evidence>
<keyword evidence="5" id="KW-0812">Transmembrane</keyword>
<dbReference type="InterPro" id="IPR001841">
    <property type="entry name" value="Znf_RING"/>
</dbReference>
<dbReference type="GO" id="GO:0008270">
    <property type="term" value="F:zinc ion binding"/>
    <property type="evidence" value="ECO:0007669"/>
    <property type="project" value="UniProtKB-KW"/>
</dbReference>
<feature type="transmembrane region" description="Helical" evidence="5">
    <location>
        <begin position="136"/>
        <end position="157"/>
    </location>
</feature>
<evidence type="ECO:0000256" key="3">
    <source>
        <dbReference type="ARBA" id="ARBA00022833"/>
    </source>
</evidence>
<feature type="domain" description="RING-type" evidence="6">
    <location>
        <begin position="204"/>
        <end position="244"/>
    </location>
</feature>
<evidence type="ECO:0000313" key="9">
    <source>
        <dbReference type="EMBL" id="CAL4805941.1"/>
    </source>
</evidence>
<dbReference type="GO" id="GO:0061630">
    <property type="term" value="F:ubiquitin protein ligase activity"/>
    <property type="evidence" value="ECO:0007669"/>
    <property type="project" value="TreeGrafter"/>
</dbReference>
<dbReference type="Pfam" id="PF13639">
    <property type="entry name" value="zf-RING_2"/>
    <property type="match status" value="1"/>
</dbReference>
<accession>A0A9P1GPF9</accession>
<gene>
    <name evidence="7" type="ORF">C1SCF055_LOCUS43181</name>
</gene>
<evidence type="ECO:0000256" key="1">
    <source>
        <dbReference type="ARBA" id="ARBA00022723"/>
    </source>
</evidence>
<evidence type="ECO:0000313" key="7">
    <source>
        <dbReference type="EMBL" id="CAI4018629.1"/>
    </source>
</evidence>
<evidence type="ECO:0000256" key="4">
    <source>
        <dbReference type="PROSITE-ProRule" id="PRU00175"/>
    </source>
</evidence>
<dbReference type="AlphaFoldDB" id="A0A9P1GPF9"/>
<dbReference type="InterPro" id="IPR051834">
    <property type="entry name" value="RING_finger_E3_ligase"/>
</dbReference>
<evidence type="ECO:0000256" key="5">
    <source>
        <dbReference type="SAM" id="Phobius"/>
    </source>
</evidence>
<protein>
    <submittedName>
        <fullName evidence="9">Probable E3 ubiquitin-protein ligase plr-1 (Probable E3 ubiquitin-protein transferase plr-1)</fullName>
    </submittedName>
</protein>
<reference evidence="8" key="2">
    <citation type="submission" date="2024-04" db="EMBL/GenBank/DDBJ databases">
        <authorList>
            <person name="Chen Y."/>
            <person name="Shah S."/>
            <person name="Dougan E. K."/>
            <person name="Thang M."/>
            <person name="Chan C."/>
        </authorList>
    </citation>
    <scope>NUCLEOTIDE SEQUENCE [LARGE SCALE GENOMIC DNA]</scope>
</reference>
<dbReference type="InterPro" id="IPR013083">
    <property type="entry name" value="Znf_RING/FYVE/PHD"/>
</dbReference>
<feature type="transmembrane region" description="Helical" evidence="5">
    <location>
        <begin position="68"/>
        <end position="90"/>
    </location>
</feature>
<name>A0A9P1GPF9_9DINO</name>
<dbReference type="PANTHER" id="PTHR45931">
    <property type="entry name" value="SI:CH211-59O9.10"/>
    <property type="match status" value="1"/>
</dbReference>
<keyword evidence="3" id="KW-0862">Zinc</keyword>
<dbReference type="SUPFAM" id="SSF57850">
    <property type="entry name" value="RING/U-box"/>
    <property type="match status" value="1"/>
</dbReference>
<dbReference type="EMBL" id="CAMXCT010006704">
    <property type="protein sequence ID" value="CAI4018629.1"/>
    <property type="molecule type" value="Genomic_DNA"/>
</dbReference>
<dbReference type="EMBL" id="CAMXCT020006704">
    <property type="protein sequence ID" value="CAL1172004.1"/>
    <property type="molecule type" value="Genomic_DNA"/>
</dbReference>